<proteinExistence type="predicted"/>
<dbReference type="Proteomes" id="UP000662857">
    <property type="component" value="Chromosome"/>
</dbReference>
<dbReference type="Gene3D" id="2.80.10.50">
    <property type="match status" value="1"/>
</dbReference>
<dbReference type="CDD" id="cd23418">
    <property type="entry name" value="beta-trefoil_Ricin_XLN-like"/>
    <property type="match status" value="1"/>
</dbReference>
<accession>A0A895YIF0</accession>
<dbReference type="PANTHER" id="PTHR36453:SF2">
    <property type="entry name" value="APPLE DOMAIN-CONTAINING PROTEIN"/>
    <property type="match status" value="1"/>
</dbReference>
<dbReference type="Pfam" id="PF00652">
    <property type="entry name" value="Ricin_B_lectin"/>
    <property type="match status" value="1"/>
</dbReference>
<name>A0A895YIF0_9ACTN</name>
<dbReference type="KEGG" id="nhy:JQS43_14770"/>
<dbReference type="SUPFAM" id="SSF50370">
    <property type="entry name" value="Ricin B-like lectins"/>
    <property type="match status" value="1"/>
</dbReference>
<dbReference type="EMBL" id="CP070499">
    <property type="protein sequence ID" value="QSB17331.1"/>
    <property type="molecule type" value="Genomic_DNA"/>
</dbReference>
<dbReference type="InterPro" id="IPR012334">
    <property type="entry name" value="Pectin_lyas_fold"/>
</dbReference>
<dbReference type="SUPFAM" id="SSF51126">
    <property type="entry name" value="Pectin lyase-like"/>
    <property type="match status" value="1"/>
</dbReference>
<evidence type="ECO:0000313" key="3">
    <source>
        <dbReference type="Proteomes" id="UP000662857"/>
    </source>
</evidence>
<evidence type="ECO:0000313" key="2">
    <source>
        <dbReference type="EMBL" id="QSB17331.1"/>
    </source>
</evidence>
<dbReference type="SMART" id="SM00710">
    <property type="entry name" value="PbH1"/>
    <property type="match status" value="5"/>
</dbReference>
<dbReference type="InterPro" id="IPR006626">
    <property type="entry name" value="PbH1"/>
</dbReference>
<dbReference type="PANTHER" id="PTHR36453">
    <property type="entry name" value="SECRETED PROTEIN-RELATED"/>
    <property type="match status" value="1"/>
</dbReference>
<feature type="domain" description="Ricin B lectin" evidence="1">
    <location>
        <begin position="301"/>
        <end position="430"/>
    </location>
</feature>
<keyword evidence="3" id="KW-1185">Reference proteome</keyword>
<dbReference type="AlphaFoldDB" id="A0A895YIF0"/>
<dbReference type="InterPro" id="IPR000772">
    <property type="entry name" value="Ricin_B_lectin"/>
</dbReference>
<dbReference type="SMART" id="SM00458">
    <property type="entry name" value="RICIN"/>
    <property type="match status" value="1"/>
</dbReference>
<dbReference type="PROSITE" id="PS50231">
    <property type="entry name" value="RICIN_B_LECTIN"/>
    <property type="match status" value="1"/>
</dbReference>
<dbReference type="InterPro" id="IPR035992">
    <property type="entry name" value="Ricin_B-like_lectins"/>
</dbReference>
<reference evidence="2" key="1">
    <citation type="submission" date="2021-02" db="EMBL/GenBank/DDBJ databases">
        <title>Natrosporangium hydrolyticum gen. nov., sp. nov, a haloalkaliphilic actinobacterium from a soda solonchak soil.</title>
        <authorList>
            <person name="Sorokin D.Y."/>
            <person name="Khijniak T.V."/>
            <person name="Zakharycheva A.P."/>
            <person name="Boueva O.V."/>
            <person name="Ariskina E.V."/>
            <person name="Hahnke R.L."/>
            <person name="Bunk B."/>
            <person name="Sproer C."/>
            <person name="Schumann P."/>
            <person name="Evtushenko L.I."/>
            <person name="Kublanov I.V."/>
        </authorList>
    </citation>
    <scope>NUCLEOTIDE SEQUENCE</scope>
    <source>
        <strain evidence="2">DSM 106523</strain>
    </source>
</reference>
<gene>
    <name evidence="2" type="ORF">JQS43_14770</name>
</gene>
<protein>
    <submittedName>
        <fullName evidence="2">RICIN domain-containing protein</fullName>
    </submittedName>
</protein>
<evidence type="ECO:0000259" key="1">
    <source>
        <dbReference type="SMART" id="SM00458"/>
    </source>
</evidence>
<dbReference type="InterPro" id="IPR011050">
    <property type="entry name" value="Pectin_lyase_fold/virulence"/>
</dbReference>
<sequence length="430" mass="45269">MPGAVQVSAADGITFENNTFVNLGSIGLGIGNDDNAHATGVGLGAHDVTVVGNTFTESAAGAIAVGGVRPDAHHPSDPRMVNRDIVISNNQIYDTVREYLDTVAILATYVTRLDIEHNYIADMPYSGIAVGYGWGANDEGGAQEYVDRGLYDFQPIYDTPTTHTDVHIVGNYLRNTVQTLWDAGCIYALSAHPNSSVAGNFCENTGQLGLYFDEGSRYFTATDNVLMNTAGQWAHANIQGGHNTGDLTLTGNFSTSSDITGIPHGERGNIVQGNTVFAANNPPAAAAEIMANAGPTDGAPAGELRGVGSDKCLDVPGETTDNGTQVQIWDCWGGANQQWTYTAAGELTVYSGGSRRCLDAEGGGVENGTAAIIWTCHGGLNQQWDLHPDGTITNAASDLCLDVSGFATENGGLVHLWTCHGDTNQLWQRG</sequence>
<dbReference type="Gene3D" id="2.160.20.10">
    <property type="entry name" value="Single-stranded right-handed beta-helix, Pectin lyase-like"/>
    <property type="match status" value="1"/>
</dbReference>
<organism evidence="2 3">
    <name type="scientific">Natronosporangium hydrolyticum</name>
    <dbReference type="NCBI Taxonomy" id="2811111"/>
    <lineage>
        <taxon>Bacteria</taxon>
        <taxon>Bacillati</taxon>
        <taxon>Actinomycetota</taxon>
        <taxon>Actinomycetes</taxon>
        <taxon>Micromonosporales</taxon>
        <taxon>Micromonosporaceae</taxon>
        <taxon>Natronosporangium</taxon>
    </lineage>
</organism>